<reference evidence="2 3" key="1">
    <citation type="submission" date="2019-11" db="EMBL/GenBank/DDBJ databases">
        <title>Whole genome sequence of Oryza granulata.</title>
        <authorList>
            <person name="Li W."/>
        </authorList>
    </citation>
    <scope>NUCLEOTIDE SEQUENCE [LARGE SCALE GENOMIC DNA]</scope>
    <source>
        <strain evidence="3">cv. Menghai</strain>
        <tissue evidence="2">Leaf</tissue>
    </source>
</reference>
<evidence type="ECO:0000256" key="1">
    <source>
        <dbReference type="SAM" id="MobiDB-lite"/>
    </source>
</evidence>
<protein>
    <submittedName>
        <fullName evidence="2">Uncharacterized protein</fullName>
    </submittedName>
</protein>
<accession>A0A6G1FCV8</accession>
<dbReference type="AlphaFoldDB" id="A0A6G1FCV8"/>
<name>A0A6G1FCV8_9ORYZ</name>
<keyword evidence="3" id="KW-1185">Reference proteome</keyword>
<evidence type="ECO:0000313" key="3">
    <source>
        <dbReference type="Proteomes" id="UP000479710"/>
    </source>
</evidence>
<proteinExistence type="predicted"/>
<comment type="caution">
    <text evidence="2">The sequence shown here is derived from an EMBL/GenBank/DDBJ whole genome shotgun (WGS) entry which is preliminary data.</text>
</comment>
<organism evidence="2 3">
    <name type="scientific">Oryza meyeriana var. granulata</name>
    <dbReference type="NCBI Taxonomy" id="110450"/>
    <lineage>
        <taxon>Eukaryota</taxon>
        <taxon>Viridiplantae</taxon>
        <taxon>Streptophyta</taxon>
        <taxon>Embryophyta</taxon>
        <taxon>Tracheophyta</taxon>
        <taxon>Spermatophyta</taxon>
        <taxon>Magnoliopsida</taxon>
        <taxon>Liliopsida</taxon>
        <taxon>Poales</taxon>
        <taxon>Poaceae</taxon>
        <taxon>BOP clade</taxon>
        <taxon>Oryzoideae</taxon>
        <taxon>Oryzeae</taxon>
        <taxon>Oryzinae</taxon>
        <taxon>Oryza</taxon>
        <taxon>Oryza meyeriana</taxon>
    </lineage>
</organism>
<dbReference type="Proteomes" id="UP000479710">
    <property type="component" value="Unassembled WGS sequence"/>
</dbReference>
<sequence>MGEENTVALMEREMSQRRSVEGAVTVSAPGYSALEPPSPDPPAAAPFKDPVTGFDRRRPARGRLAGFVRRRSA</sequence>
<gene>
    <name evidence="2" type="ORF">E2562_028320</name>
</gene>
<evidence type="ECO:0000313" key="2">
    <source>
        <dbReference type="EMBL" id="KAF0934724.1"/>
    </source>
</evidence>
<feature type="region of interest" description="Disordered" evidence="1">
    <location>
        <begin position="29"/>
        <end position="73"/>
    </location>
</feature>
<dbReference type="EMBL" id="SPHZ02000001">
    <property type="protein sequence ID" value="KAF0934724.1"/>
    <property type="molecule type" value="Genomic_DNA"/>
</dbReference>